<dbReference type="GO" id="GO:0008061">
    <property type="term" value="F:chitin binding"/>
    <property type="evidence" value="ECO:0007669"/>
    <property type="project" value="UniProtKB-KW"/>
</dbReference>
<dbReference type="Proteomes" id="UP000014760">
    <property type="component" value="Unassembled WGS sequence"/>
</dbReference>
<dbReference type="EMBL" id="KB312312">
    <property type="protein sequence ID" value="ELT87471.1"/>
    <property type="molecule type" value="Genomic_DNA"/>
</dbReference>
<evidence type="ECO:0000313" key="9">
    <source>
        <dbReference type="EnsemblMetazoa" id="CapteP198847"/>
    </source>
</evidence>
<keyword evidence="4" id="KW-1015">Disulfide bond</keyword>
<feature type="domain" description="Chitin-binding type-2" evidence="7">
    <location>
        <begin position="78"/>
        <end position="138"/>
    </location>
</feature>
<evidence type="ECO:0000256" key="3">
    <source>
        <dbReference type="ARBA" id="ARBA00022737"/>
    </source>
</evidence>
<keyword evidence="3" id="KW-0677">Repeat</keyword>
<keyword evidence="1" id="KW-0147">Chitin-binding</keyword>
<reference evidence="9" key="3">
    <citation type="submission" date="2015-06" db="UniProtKB">
        <authorList>
            <consortium name="EnsemblMetazoa"/>
        </authorList>
    </citation>
    <scope>IDENTIFICATION</scope>
</reference>
<evidence type="ECO:0000313" key="10">
    <source>
        <dbReference type="Proteomes" id="UP000014760"/>
    </source>
</evidence>
<dbReference type="PANTHER" id="PTHR23301:SF0">
    <property type="entry name" value="CHITIN-BINDING TYPE-2 DOMAIN-CONTAINING PROTEIN-RELATED"/>
    <property type="match status" value="1"/>
</dbReference>
<evidence type="ECO:0000256" key="1">
    <source>
        <dbReference type="ARBA" id="ARBA00022669"/>
    </source>
</evidence>
<feature type="domain" description="Chitin-binding type-2" evidence="7">
    <location>
        <begin position="21"/>
        <end position="77"/>
    </location>
</feature>
<dbReference type="OrthoDB" id="6020543at2759"/>
<evidence type="ECO:0000259" key="7">
    <source>
        <dbReference type="PROSITE" id="PS50940"/>
    </source>
</evidence>
<dbReference type="HOGENOM" id="CLU_126178_0_0_1"/>
<gene>
    <name evidence="8" type="ORF">CAPTEDRAFT_198847</name>
</gene>
<reference evidence="8 10" key="2">
    <citation type="journal article" date="2013" name="Nature">
        <title>Insights into bilaterian evolution from three spiralian genomes.</title>
        <authorList>
            <person name="Simakov O."/>
            <person name="Marletaz F."/>
            <person name="Cho S.J."/>
            <person name="Edsinger-Gonzales E."/>
            <person name="Havlak P."/>
            <person name="Hellsten U."/>
            <person name="Kuo D.H."/>
            <person name="Larsson T."/>
            <person name="Lv J."/>
            <person name="Arendt D."/>
            <person name="Savage R."/>
            <person name="Osoegawa K."/>
            <person name="de Jong P."/>
            <person name="Grimwood J."/>
            <person name="Chapman J.A."/>
            <person name="Shapiro H."/>
            <person name="Aerts A."/>
            <person name="Otillar R.P."/>
            <person name="Terry A.Y."/>
            <person name="Boore J.L."/>
            <person name="Grigoriev I.V."/>
            <person name="Lindberg D.R."/>
            <person name="Seaver E.C."/>
            <person name="Weisblat D.A."/>
            <person name="Putnam N.H."/>
            <person name="Rokhsar D.S."/>
        </authorList>
    </citation>
    <scope>NUCLEOTIDE SEQUENCE</scope>
    <source>
        <strain evidence="8 10">I ESC-2004</strain>
    </source>
</reference>
<dbReference type="GO" id="GO:0005576">
    <property type="term" value="C:extracellular region"/>
    <property type="evidence" value="ECO:0007669"/>
    <property type="project" value="InterPro"/>
</dbReference>
<keyword evidence="10" id="KW-1185">Reference proteome</keyword>
<feature type="chain" id="PRO_5008786620" description="Chitin-binding type-2 domain-containing protein" evidence="6">
    <location>
        <begin position="21"/>
        <end position="145"/>
    </location>
</feature>
<dbReference type="SMART" id="SM00494">
    <property type="entry name" value="ChtBD2"/>
    <property type="match status" value="2"/>
</dbReference>
<dbReference type="EMBL" id="AMQN01003618">
    <property type="status" value="NOT_ANNOTATED_CDS"/>
    <property type="molecule type" value="Genomic_DNA"/>
</dbReference>
<dbReference type="AlphaFoldDB" id="R7T417"/>
<evidence type="ECO:0000256" key="5">
    <source>
        <dbReference type="ARBA" id="ARBA00023180"/>
    </source>
</evidence>
<dbReference type="OMA" id="CHGGTFF"/>
<dbReference type="SUPFAM" id="SSF57625">
    <property type="entry name" value="Invertebrate chitin-binding proteins"/>
    <property type="match status" value="2"/>
</dbReference>
<feature type="signal peptide" evidence="6">
    <location>
        <begin position="1"/>
        <end position="20"/>
    </location>
</feature>
<evidence type="ECO:0000313" key="8">
    <source>
        <dbReference type="EMBL" id="ELT87471.1"/>
    </source>
</evidence>
<dbReference type="InterPro" id="IPR036508">
    <property type="entry name" value="Chitin-bd_dom_sf"/>
</dbReference>
<dbReference type="Gene3D" id="2.170.140.10">
    <property type="entry name" value="Chitin binding domain"/>
    <property type="match status" value="2"/>
</dbReference>
<protein>
    <recommendedName>
        <fullName evidence="7">Chitin-binding type-2 domain-containing protein</fullName>
    </recommendedName>
</protein>
<reference evidence="10" key="1">
    <citation type="submission" date="2012-12" db="EMBL/GenBank/DDBJ databases">
        <authorList>
            <person name="Hellsten U."/>
            <person name="Grimwood J."/>
            <person name="Chapman J.A."/>
            <person name="Shapiro H."/>
            <person name="Aerts A."/>
            <person name="Otillar R.P."/>
            <person name="Terry A.Y."/>
            <person name="Boore J.L."/>
            <person name="Simakov O."/>
            <person name="Marletaz F."/>
            <person name="Cho S.-J."/>
            <person name="Edsinger-Gonzales E."/>
            <person name="Havlak P."/>
            <person name="Kuo D.-H."/>
            <person name="Larsson T."/>
            <person name="Lv J."/>
            <person name="Arendt D."/>
            <person name="Savage R."/>
            <person name="Osoegawa K."/>
            <person name="de Jong P."/>
            <person name="Lindberg D.R."/>
            <person name="Seaver E.C."/>
            <person name="Weisblat D.A."/>
            <person name="Putnam N.H."/>
            <person name="Grigoriev I.V."/>
            <person name="Rokhsar D.S."/>
        </authorList>
    </citation>
    <scope>NUCLEOTIDE SEQUENCE</scope>
    <source>
        <strain evidence="10">I ESC-2004</strain>
    </source>
</reference>
<dbReference type="EnsemblMetazoa" id="CapteT198847">
    <property type="protein sequence ID" value="CapteP198847"/>
    <property type="gene ID" value="CapteG198847"/>
</dbReference>
<name>R7T417_CAPTE</name>
<proteinExistence type="predicted"/>
<dbReference type="Pfam" id="PF01607">
    <property type="entry name" value="CBM_14"/>
    <property type="match status" value="2"/>
</dbReference>
<dbReference type="InterPro" id="IPR002557">
    <property type="entry name" value="Chitin-bd_dom"/>
</dbReference>
<dbReference type="PANTHER" id="PTHR23301">
    <property type="entry name" value="CHITIN BINDING PERITROPHIN-A"/>
    <property type="match status" value="1"/>
</dbReference>
<dbReference type="PROSITE" id="PS50940">
    <property type="entry name" value="CHIT_BIND_II"/>
    <property type="match status" value="2"/>
</dbReference>
<organism evidence="8">
    <name type="scientific">Capitella teleta</name>
    <name type="common">Polychaete worm</name>
    <dbReference type="NCBI Taxonomy" id="283909"/>
    <lineage>
        <taxon>Eukaryota</taxon>
        <taxon>Metazoa</taxon>
        <taxon>Spiralia</taxon>
        <taxon>Lophotrochozoa</taxon>
        <taxon>Annelida</taxon>
        <taxon>Polychaeta</taxon>
        <taxon>Sedentaria</taxon>
        <taxon>Scolecida</taxon>
        <taxon>Capitellidae</taxon>
        <taxon>Capitella</taxon>
    </lineage>
</organism>
<dbReference type="InterPro" id="IPR051940">
    <property type="entry name" value="Chitin_bind-dev_reg"/>
</dbReference>
<keyword evidence="5" id="KW-0325">Glycoprotein</keyword>
<evidence type="ECO:0000256" key="6">
    <source>
        <dbReference type="SAM" id="SignalP"/>
    </source>
</evidence>
<evidence type="ECO:0000256" key="2">
    <source>
        <dbReference type="ARBA" id="ARBA00022729"/>
    </source>
</evidence>
<evidence type="ECO:0000256" key="4">
    <source>
        <dbReference type="ARBA" id="ARBA00023157"/>
    </source>
</evidence>
<sequence length="145" mass="15667">MKSFFALALVAALSLHEAHAQVDCSELPDGVHGWGCRGYTQCEAGQGTLVECVDPEVFNEDIMDCDNKMTVGPPCGLYRECSHLDDGNYADHHVNCTAFYNCQGGLFFGHIPCNPGTVFNEVLGICDFPANVLPPCGTKGEDLLH</sequence>
<accession>R7T417</accession>
<keyword evidence="2 6" id="KW-0732">Signal</keyword>